<feature type="compositionally biased region" description="Basic and acidic residues" evidence="5">
    <location>
        <begin position="120"/>
        <end position="137"/>
    </location>
</feature>
<accession>A0ABR4FJ61</accession>
<dbReference type="EMBL" id="JBFTWV010000249">
    <property type="protein sequence ID" value="KAL2783281.1"/>
    <property type="molecule type" value="Genomic_DNA"/>
</dbReference>
<dbReference type="PANTHER" id="PTHR19304">
    <property type="entry name" value="CYCLIC-AMP RESPONSE ELEMENT BINDING PROTEIN"/>
    <property type="match status" value="1"/>
</dbReference>
<dbReference type="SMART" id="SM00338">
    <property type="entry name" value="BRLZ"/>
    <property type="match status" value="1"/>
</dbReference>
<dbReference type="Gene3D" id="1.20.5.170">
    <property type="match status" value="1"/>
</dbReference>
<feature type="compositionally biased region" description="Polar residues" evidence="5">
    <location>
        <begin position="295"/>
        <end position="307"/>
    </location>
</feature>
<evidence type="ECO:0000256" key="1">
    <source>
        <dbReference type="ARBA" id="ARBA00004123"/>
    </source>
</evidence>
<evidence type="ECO:0000256" key="4">
    <source>
        <dbReference type="ARBA" id="ARBA00023242"/>
    </source>
</evidence>
<feature type="region of interest" description="Disordered" evidence="5">
    <location>
        <begin position="114"/>
        <end position="181"/>
    </location>
</feature>
<keyword evidence="4" id="KW-0539">Nucleus</keyword>
<dbReference type="CDD" id="cd14687">
    <property type="entry name" value="bZIP_ATF2"/>
    <property type="match status" value="1"/>
</dbReference>
<keyword evidence="3" id="KW-0804">Transcription</keyword>
<dbReference type="PROSITE" id="PS50217">
    <property type="entry name" value="BZIP"/>
    <property type="match status" value="1"/>
</dbReference>
<evidence type="ECO:0000256" key="3">
    <source>
        <dbReference type="ARBA" id="ARBA00023163"/>
    </source>
</evidence>
<dbReference type="InterPro" id="IPR046347">
    <property type="entry name" value="bZIP_sf"/>
</dbReference>
<protein>
    <recommendedName>
        <fullName evidence="6">BZIP domain-containing protein</fullName>
    </recommendedName>
</protein>
<reference evidence="7 8" key="1">
    <citation type="submission" date="2024-07" db="EMBL/GenBank/DDBJ databases">
        <title>Section-level genome sequencing and comparative genomics of Aspergillus sections Usti and Cavernicolus.</title>
        <authorList>
            <consortium name="Lawrence Berkeley National Laboratory"/>
            <person name="Nybo J.L."/>
            <person name="Vesth T.C."/>
            <person name="Theobald S."/>
            <person name="Frisvad J.C."/>
            <person name="Larsen T.O."/>
            <person name="Kjaerboelling I."/>
            <person name="Rothschild-Mancinelli K."/>
            <person name="Lyhne E.K."/>
            <person name="Kogle M.E."/>
            <person name="Barry K."/>
            <person name="Clum A."/>
            <person name="Na H."/>
            <person name="Ledsgaard L."/>
            <person name="Lin J."/>
            <person name="Lipzen A."/>
            <person name="Kuo A."/>
            <person name="Riley R."/>
            <person name="Mondo S."/>
            <person name="Labutti K."/>
            <person name="Haridas S."/>
            <person name="Pangalinan J."/>
            <person name="Salamov A.A."/>
            <person name="Simmons B.A."/>
            <person name="Magnuson J.K."/>
            <person name="Chen J."/>
            <person name="Drula E."/>
            <person name="Henrissat B."/>
            <person name="Wiebenga A."/>
            <person name="Lubbers R.J."/>
            <person name="Gomes A.C."/>
            <person name="Makela M.R."/>
            <person name="Stajich J."/>
            <person name="Grigoriev I.V."/>
            <person name="Mortensen U.H."/>
            <person name="De Vries R.P."/>
            <person name="Baker S.E."/>
            <person name="Andersen M.R."/>
        </authorList>
    </citation>
    <scope>NUCLEOTIDE SEQUENCE [LARGE SCALE GENOMIC DNA]</scope>
    <source>
        <strain evidence="7 8">CBS 209.92</strain>
    </source>
</reference>
<feature type="compositionally biased region" description="Basic and acidic residues" evidence="5">
    <location>
        <begin position="151"/>
        <end position="167"/>
    </location>
</feature>
<keyword evidence="2" id="KW-0805">Transcription regulation</keyword>
<dbReference type="Proteomes" id="UP001610563">
    <property type="component" value="Unassembled WGS sequence"/>
</dbReference>
<feature type="region of interest" description="Disordered" evidence="5">
    <location>
        <begin position="43"/>
        <end position="89"/>
    </location>
</feature>
<gene>
    <name evidence="7" type="ORF">BJX66DRAFT_345064</name>
</gene>
<evidence type="ECO:0000259" key="6">
    <source>
        <dbReference type="PROSITE" id="PS50217"/>
    </source>
</evidence>
<keyword evidence="8" id="KW-1185">Reference proteome</keyword>
<comment type="subcellular location">
    <subcellularLocation>
        <location evidence="1">Nucleus</location>
    </subcellularLocation>
</comment>
<dbReference type="SUPFAM" id="SSF57959">
    <property type="entry name" value="Leucine zipper domain"/>
    <property type="match status" value="1"/>
</dbReference>
<evidence type="ECO:0000313" key="7">
    <source>
        <dbReference type="EMBL" id="KAL2783281.1"/>
    </source>
</evidence>
<dbReference type="Pfam" id="PF00170">
    <property type="entry name" value="bZIP_1"/>
    <property type="match status" value="1"/>
</dbReference>
<evidence type="ECO:0000313" key="8">
    <source>
        <dbReference type="Proteomes" id="UP001610563"/>
    </source>
</evidence>
<evidence type="ECO:0000256" key="5">
    <source>
        <dbReference type="SAM" id="MobiDB-lite"/>
    </source>
</evidence>
<feature type="domain" description="BZIP" evidence="6">
    <location>
        <begin position="156"/>
        <end position="219"/>
    </location>
</feature>
<sequence>MSCCTSFYPAGPLGDLDATPSSLLLSNGFNPEFSNLALLDKGTHRDIPMPSQPSNSPERTPFKPPSMQTKTTRPRIRNRQLLSASQTNRERFLEDEINRAMPFFQYPSYTNFSNKHNHNHSPDQDFGFDKARSHHSDVSNSSKSSPTRHSFWRDEVRKREKHLERNRTAASKSRQKKKHEIDQLKTRFDKVSRKKQLLEEEIKILHSDLLYLKDQILMHSQCDDEDIHSYLERRHQRRRTAKNGEEQISDELAKTKDNLGRRIPVAEEAVEANKTCVDRAYPQTKLLSQHHPKSRQNPSRYLKSLQL</sequence>
<organism evidence="7 8">
    <name type="scientific">Aspergillus keveii</name>
    <dbReference type="NCBI Taxonomy" id="714993"/>
    <lineage>
        <taxon>Eukaryota</taxon>
        <taxon>Fungi</taxon>
        <taxon>Dikarya</taxon>
        <taxon>Ascomycota</taxon>
        <taxon>Pezizomycotina</taxon>
        <taxon>Eurotiomycetes</taxon>
        <taxon>Eurotiomycetidae</taxon>
        <taxon>Eurotiales</taxon>
        <taxon>Aspergillaceae</taxon>
        <taxon>Aspergillus</taxon>
        <taxon>Aspergillus subgen. Nidulantes</taxon>
    </lineage>
</organism>
<dbReference type="InterPro" id="IPR051027">
    <property type="entry name" value="bZIP_transcription_factors"/>
</dbReference>
<dbReference type="PROSITE" id="PS00036">
    <property type="entry name" value="BZIP_BASIC"/>
    <property type="match status" value="1"/>
</dbReference>
<comment type="caution">
    <text evidence="7">The sequence shown here is derived from an EMBL/GenBank/DDBJ whole genome shotgun (WGS) entry which is preliminary data.</text>
</comment>
<evidence type="ECO:0000256" key="2">
    <source>
        <dbReference type="ARBA" id="ARBA00023015"/>
    </source>
</evidence>
<proteinExistence type="predicted"/>
<feature type="region of interest" description="Disordered" evidence="5">
    <location>
        <begin position="284"/>
        <end position="307"/>
    </location>
</feature>
<dbReference type="InterPro" id="IPR004827">
    <property type="entry name" value="bZIP"/>
</dbReference>
<name>A0ABR4FJ61_9EURO</name>